<dbReference type="EMBL" id="AOGE01000073">
    <property type="protein sequence ID" value="ELT46812.1"/>
    <property type="molecule type" value="Genomic_DNA"/>
</dbReference>
<comment type="caution">
    <text evidence="1">The sequence shown here is derived from an EMBL/GenBank/DDBJ whole genome shotgun (WGS) entry which is preliminary data.</text>
</comment>
<accession>M5JKC6</accession>
<reference evidence="1 2" key="1">
    <citation type="journal article" date="2013" name="Gut Pathog.">
        <title>Draft genome of Ochrobactrum intermedium strain M86 isolated from non-ulcer dyspeptic individual from India.</title>
        <authorList>
            <person name="Kulkarni G."/>
            <person name="Dhotre D."/>
            <person name="Dharne M."/>
            <person name="Shetty S."/>
            <person name="Chowdhury S."/>
            <person name="Misra V."/>
            <person name="Misra S."/>
            <person name="Patole M."/>
            <person name="Shouche Y."/>
        </authorList>
    </citation>
    <scope>NUCLEOTIDE SEQUENCE [LARGE SCALE GENOMIC DNA]</scope>
    <source>
        <strain evidence="1 2">M86</strain>
    </source>
</reference>
<organism evidence="1 2">
    <name type="scientific">Brucella intermedia M86</name>
    <dbReference type="NCBI Taxonomy" id="1234597"/>
    <lineage>
        <taxon>Bacteria</taxon>
        <taxon>Pseudomonadati</taxon>
        <taxon>Pseudomonadota</taxon>
        <taxon>Alphaproteobacteria</taxon>
        <taxon>Hyphomicrobiales</taxon>
        <taxon>Brucellaceae</taxon>
        <taxon>Brucella/Ochrobactrum group</taxon>
        <taxon>Brucella</taxon>
    </lineage>
</organism>
<proteinExistence type="predicted"/>
<evidence type="ECO:0000313" key="2">
    <source>
        <dbReference type="Proteomes" id="UP000011971"/>
    </source>
</evidence>
<sequence length="121" mass="14539">MQQMRQPSGQLHQLWTARQMMQLKWERTVIGGQTRPGDFIAYTDWGDFCRILRSDFGPDAGTWKWALVCTRSPFQALPCGVCENREEVVTLVKRMFEELWRRKQLEFNRPFMWNDGKCWYK</sequence>
<evidence type="ECO:0000313" key="1">
    <source>
        <dbReference type="EMBL" id="ELT46812.1"/>
    </source>
</evidence>
<name>M5JKC6_9HYPH</name>
<protein>
    <submittedName>
        <fullName evidence="1">Uncharacterized protein</fullName>
    </submittedName>
</protein>
<dbReference type="Proteomes" id="UP000011971">
    <property type="component" value="Unassembled WGS sequence"/>
</dbReference>
<gene>
    <name evidence="1" type="ORF">D584_22536</name>
</gene>
<dbReference type="AlphaFoldDB" id="M5JKC6"/>